<accession>A0A663EQK4</accession>
<dbReference type="GeneTree" id="ENSGT00530000064017"/>
<evidence type="ECO:0000313" key="4">
    <source>
        <dbReference type="Ensembl" id="ENSACCP00020014149.1"/>
    </source>
</evidence>
<name>A0A663EQK4_AQUCH</name>
<keyword evidence="5" id="KW-1185">Reference proteome</keyword>
<reference evidence="4" key="2">
    <citation type="submission" date="2025-09" db="UniProtKB">
        <authorList>
            <consortium name="Ensembl"/>
        </authorList>
    </citation>
    <scope>IDENTIFICATION</scope>
</reference>
<dbReference type="Pfam" id="PF14816">
    <property type="entry name" value="CANIN"/>
    <property type="match status" value="2"/>
</dbReference>
<evidence type="ECO:0000256" key="1">
    <source>
        <dbReference type="ARBA" id="ARBA00010311"/>
    </source>
</evidence>
<feature type="region of interest" description="Disordered" evidence="2">
    <location>
        <begin position="1"/>
        <end position="25"/>
    </location>
</feature>
<dbReference type="InterPro" id="IPR044276">
    <property type="entry name" value="CANIN_dom"/>
</dbReference>
<sequence>MLQAGLAGVHVDDASASESPDEDTQLPEEYRYPCQLCPGGGLGGSARCPLPTRRRPPARRDLLAHFTTKPRFIPAVHPGEPVFWDAAFVRNGGLSLLYRCAPTCPLPVLRWLFQVSHRRKRALWEIWLSTGGERGPWCPTVQEIGWAFTRLGADLSPLYRQRLLPPELCPTERSARLALITLLSFLGLDRALRCQPLPELQHLLHCLLEGIRDWQEQLPALCLSLCQLSRHHHNLVALLRLLPDLTSRGRYVPARSAATGWDARQSWQRWPARRPVSRRTLTRRWVLPSMENGRRGCPAPLSVSPRARSHPQACYLSYSLLLLASNVVGSEHPPAEQRGHLEQLCAQLDRHFGRGLREGSGLLFRTQLKGLAALLYVKWQEMLA</sequence>
<dbReference type="Ensembl" id="ENSACCT00020014776.1">
    <property type="protein sequence ID" value="ENSACCP00020014149.1"/>
    <property type="gene ID" value="ENSACCG00020009757.1"/>
</dbReference>
<dbReference type="PANTHER" id="PTHR16046">
    <property type="entry name" value="SMC5-SMC6 COMPLEX LOCALIZATION FACTOR 2"/>
    <property type="match status" value="1"/>
</dbReference>
<evidence type="ECO:0000313" key="5">
    <source>
        <dbReference type="Proteomes" id="UP000472275"/>
    </source>
</evidence>
<proteinExistence type="inferred from homology"/>
<evidence type="ECO:0000256" key="2">
    <source>
        <dbReference type="SAM" id="MobiDB-lite"/>
    </source>
</evidence>
<evidence type="ECO:0000259" key="3">
    <source>
        <dbReference type="Pfam" id="PF14816"/>
    </source>
</evidence>
<dbReference type="PANTHER" id="PTHR16046:SF11">
    <property type="entry name" value="PROTEIN FAM178B"/>
    <property type="match status" value="1"/>
</dbReference>
<feature type="domain" description="Coiled-coil SMC6 And NSE5 INteracting (CANIN)" evidence="3">
    <location>
        <begin position="87"/>
        <end position="166"/>
    </location>
</feature>
<feature type="domain" description="Coiled-coil SMC6 And NSE5 INteracting (CANIN)" evidence="3">
    <location>
        <begin position="177"/>
        <end position="252"/>
    </location>
</feature>
<dbReference type="Proteomes" id="UP000472275">
    <property type="component" value="Chromosome 13"/>
</dbReference>
<reference evidence="4" key="1">
    <citation type="submission" date="2025-08" db="UniProtKB">
        <authorList>
            <consortium name="Ensembl"/>
        </authorList>
    </citation>
    <scope>IDENTIFICATION</scope>
</reference>
<dbReference type="AlphaFoldDB" id="A0A663EQK4"/>
<comment type="similarity">
    <text evidence="1">Belongs to the FAM178 family.</text>
</comment>
<organism evidence="4 5">
    <name type="scientific">Aquila chrysaetos chrysaetos</name>
    <dbReference type="NCBI Taxonomy" id="223781"/>
    <lineage>
        <taxon>Eukaryota</taxon>
        <taxon>Metazoa</taxon>
        <taxon>Chordata</taxon>
        <taxon>Craniata</taxon>
        <taxon>Vertebrata</taxon>
        <taxon>Euteleostomi</taxon>
        <taxon>Archelosauria</taxon>
        <taxon>Archosauria</taxon>
        <taxon>Dinosauria</taxon>
        <taxon>Saurischia</taxon>
        <taxon>Theropoda</taxon>
        <taxon>Coelurosauria</taxon>
        <taxon>Aves</taxon>
        <taxon>Neognathae</taxon>
        <taxon>Neoaves</taxon>
        <taxon>Telluraves</taxon>
        <taxon>Accipitrimorphae</taxon>
        <taxon>Accipitriformes</taxon>
        <taxon>Accipitridae</taxon>
        <taxon>Accipitrinae</taxon>
        <taxon>Aquila</taxon>
    </lineage>
</organism>
<dbReference type="InterPro" id="IPR026161">
    <property type="entry name" value="FAM178"/>
</dbReference>
<protein>
    <recommendedName>
        <fullName evidence="3">Coiled-coil SMC6 And NSE5 INteracting (CANIN) domain-containing protein</fullName>
    </recommendedName>
</protein>
<dbReference type="InParanoid" id="A0A663EQK4"/>